<reference evidence="4" key="1">
    <citation type="submission" date="2020-04" db="EMBL/GenBank/DDBJ databases">
        <authorList>
            <person name="Neveu A P."/>
        </authorList>
    </citation>
    <scope>NUCLEOTIDE SEQUENCE</scope>
    <source>
        <tissue evidence="4">Whole embryo</tissue>
    </source>
</reference>
<evidence type="ECO:0000313" key="4">
    <source>
        <dbReference type="EMBL" id="CAB3265982.1"/>
    </source>
</evidence>
<keyword evidence="2 4" id="KW-0378">Hydrolase</keyword>
<dbReference type="GO" id="GO:0016020">
    <property type="term" value="C:membrane"/>
    <property type="evidence" value="ECO:0007669"/>
    <property type="project" value="TreeGrafter"/>
</dbReference>
<dbReference type="Pfam" id="PF00561">
    <property type="entry name" value="Abhydrolase_1"/>
    <property type="match status" value="1"/>
</dbReference>
<gene>
    <name evidence="4" type="primary">Serhl-001</name>
</gene>
<evidence type="ECO:0000259" key="3">
    <source>
        <dbReference type="Pfam" id="PF00561"/>
    </source>
</evidence>
<name>A0A6F9DRB2_9ASCI</name>
<dbReference type="InterPro" id="IPR000073">
    <property type="entry name" value="AB_hydrolase_1"/>
</dbReference>
<sequence>MEGNSYVGATARGLTKEVDIPTPWGKIAAKTYGDFTNPPVLCIHGWLDNANSFDKLLPYLPKDFFYVFMDLPGHGLSSHIPLGLEYSQSVYVTAVLHLVKYFKWSHFHIISHSMGGDIASMFAAAFPKMVDKIVLIDATAVWVYLGGGNPANVFRRNVNGIIEHENTLHKKKQKYTHEEAKKRAISGGTTTEETTETLFERGFKRHEDGLYSIRRDLRTKFWSHTWDEPSPSHNTKEFLINVKADILYIIGKKGFIAKYFGLQWLKMTCTETLSQAKIHDFVTVDGDHHVHIGNAETVAKHIGLFLCKISSSKL</sequence>
<dbReference type="InterPro" id="IPR029058">
    <property type="entry name" value="AB_hydrolase_fold"/>
</dbReference>
<dbReference type="PANTHER" id="PTHR43798:SF14">
    <property type="entry name" value="SERINE HYDROLASE-LIKE PROTEIN DDB_G0286239"/>
    <property type="match status" value="1"/>
</dbReference>
<feature type="domain" description="AB hydrolase-1" evidence="3">
    <location>
        <begin position="38"/>
        <end position="193"/>
    </location>
</feature>
<dbReference type="AlphaFoldDB" id="A0A6F9DRB2"/>
<dbReference type="PRINTS" id="PR00111">
    <property type="entry name" value="ABHYDROLASE"/>
</dbReference>
<evidence type="ECO:0000256" key="1">
    <source>
        <dbReference type="ARBA" id="ARBA00008645"/>
    </source>
</evidence>
<protein>
    <submittedName>
        <fullName evidence="4">Serine hydrolase-like protein</fullName>
    </submittedName>
</protein>
<organism evidence="4">
    <name type="scientific">Phallusia mammillata</name>
    <dbReference type="NCBI Taxonomy" id="59560"/>
    <lineage>
        <taxon>Eukaryota</taxon>
        <taxon>Metazoa</taxon>
        <taxon>Chordata</taxon>
        <taxon>Tunicata</taxon>
        <taxon>Ascidiacea</taxon>
        <taxon>Phlebobranchia</taxon>
        <taxon>Ascidiidae</taxon>
        <taxon>Phallusia</taxon>
    </lineage>
</organism>
<comment type="similarity">
    <text evidence="1">Belongs to the AB hydrolase superfamily.</text>
</comment>
<dbReference type="GO" id="GO:0016787">
    <property type="term" value="F:hydrolase activity"/>
    <property type="evidence" value="ECO:0007669"/>
    <property type="project" value="UniProtKB-KW"/>
</dbReference>
<evidence type="ECO:0000256" key="2">
    <source>
        <dbReference type="ARBA" id="ARBA00022801"/>
    </source>
</evidence>
<dbReference type="Gene3D" id="3.40.50.1820">
    <property type="entry name" value="alpha/beta hydrolase"/>
    <property type="match status" value="1"/>
</dbReference>
<dbReference type="SUPFAM" id="SSF53474">
    <property type="entry name" value="alpha/beta-Hydrolases"/>
    <property type="match status" value="1"/>
</dbReference>
<proteinExistence type="evidence at transcript level"/>
<dbReference type="PANTHER" id="PTHR43798">
    <property type="entry name" value="MONOACYLGLYCEROL LIPASE"/>
    <property type="match status" value="1"/>
</dbReference>
<accession>A0A6F9DRB2</accession>
<dbReference type="EMBL" id="LR790120">
    <property type="protein sequence ID" value="CAB3265982.1"/>
    <property type="molecule type" value="mRNA"/>
</dbReference>
<dbReference type="InterPro" id="IPR050266">
    <property type="entry name" value="AB_hydrolase_sf"/>
</dbReference>